<dbReference type="SUPFAM" id="SSF103515">
    <property type="entry name" value="Autotransporter"/>
    <property type="match status" value="1"/>
</dbReference>
<comment type="caution">
    <text evidence="2">The sequence shown here is derived from an EMBL/GenBank/DDBJ whole genome shotgun (WGS) entry which is preliminary data.</text>
</comment>
<name>A0A0Q9YZR7_9GAMM</name>
<dbReference type="RefSeq" id="WP_075065300.1">
    <property type="nucleotide sequence ID" value="NZ_LKAJ02000001.1"/>
</dbReference>
<reference evidence="3" key="3">
    <citation type="submission" date="2021-06" db="EMBL/GenBank/DDBJ databases">
        <title>Genomic Description and Analysis of Intracellular Bacteria, Candidatus Berkiella cookevillensis and Candidatus Berkiella aquae.</title>
        <authorList>
            <person name="Kidane D.T."/>
            <person name="Mehari Y.T."/>
            <person name="Rice F.C."/>
            <person name="Arivett B.A."/>
            <person name="Farone A.L."/>
            <person name="Berk S.G."/>
            <person name="Farone M.B."/>
        </authorList>
    </citation>
    <scope>NUCLEOTIDE SEQUENCE</scope>
    <source>
        <strain evidence="3">HT99</strain>
    </source>
</reference>
<evidence type="ECO:0000313" key="4">
    <source>
        <dbReference type="Proteomes" id="UP000051497"/>
    </source>
</evidence>
<dbReference type="AlphaFoldDB" id="A0A0Q9YZR7"/>
<dbReference type="InterPro" id="IPR036709">
    <property type="entry name" value="Autotransporte_beta_dom_sf"/>
</dbReference>
<dbReference type="OrthoDB" id="6079976at2"/>
<organism evidence="2">
    <name type="scientific">Candidatus Berkiella aquae</name>
    <dbReference type="NCBI Taxonomy" id="295108"/>
    <lineage>
        <taxon>Bacteria</taxon>
        <taxon>Pseudomonadati</taxon>
        <taxon>Pseudomonadota</taxon>
        <taxon>Gammaproteobacteria</taxon>
        <taxon>Candidatus Berkiellales</taxon>
        <taxon>Candidatus Berkiellaceae</taxon>
        <taxon>Candidatus Berkiella</taxon>
    </lineage>
</organism>
<sequence>MKRNKLAIFGIFFISLTAQAFESDWLGNWLVGASAGYGSRTGSNQTQLSYNGSLFPSTYPQSLIISDYSAPGMIFGLFMGYQAVKGSWLVGGELNVDHHDMNDDLPFAFTDAGNAIGWSALTHYKRDLVAAFTARVGYALAPYFMPYVRLGVEFGRDTLTTRYDANPSVYPNSIEVSTATYVHRALSGFGFEIPLPMTCGATFRMEYNWHSKSKTVKASGFLPDGLVTPAFESALQPQTHSGRVALVWNFF</sequence>
<protein>
    <recommendedName>
        <fullName evidence="5">Outer membrane protein beta-barrel domain-containing protein</fullName>
    </recommendedName>
</protein>
<evidence type="ECO:0008006" key="5">
    <source>
        <dbReference type="Google" id="ProtNLM"/>
    </source>
</evidence>
<feature type="signal peptide" evidence="1">
    <location>
        <begin position="1"/>
        <end position="20"/>
    </location>
</feature>
<reference evidence="3" key="2">
    <citation type="journal article" date="2016" name="Genome Announc.">
        <title>Draft Genome Sequences of Two Novel Amoeba-Resistant Intranuclear Bacteria, 'Candidatus Berkiella cookevillensis' and 'Candidatus Berkiella aquae'.</title>
        <authorList>
            <person name="Mehari Y.T."/>
            <person name="Arivett B.A."/>
            <person name="Farone A.L."/>
            <person name="Gunderson J.H."/>
            <person name="Farone M.B."/>
        </authorList>
    </citation>
    <scope>NUCLEOTIDE SEQUENCE</scope>
    <source>
        <strain evidence="3">HT99</strain>
    </source>
</reference>
<dbReference type="EMBL" id="LKAJ02000001">
    <property type="protein sequence ID" value="MCS5712558.1"/>
    <property type="molecule type" value="Genomic_DNA"/>
</dbReference>
<evidence type="ECO:0000313" key="2">
    <source>
        <dbReference type="EMBL" id="KRG22241.1"/>
    </source>
</evidence>
<feature type="chain" id="PRO_5043129897" description="Outer membrane protein beta-barrel domain-containing protein" evidence="1">
    <location>
        <begin position="21"/>
        <end position="251"/>
    </location>
</feature>
<evidence type="ECO:0000256" key="1">
    <source>
        <dbReference type="SAM" id="SignalP"/>
    </source>
</evidence>
<proteinExistence type="predicted"/>
<dbReference type="EMBL" id="LKAJ01000002">
    <property type="protein sequence ID" value="KRG22241.1"/>
    <property type="molecule type" value="Genomic_DNA"/>
</dbReference>
<keyword evidence="1" id="KW-0732">Signal</keyword>
<gene>
    <name evidence="2" type="ORF">HT99x_00660</name>
    <name evidence="3" type="ORF">HT99x_014045</name>
</gene>
<evidence type="ECO:0000313" key="3">
    <source>
        <dbReference type="EMBL" id="MCS5712558.1"/>
    </source>
</evidence>
<reference evidence="2" key="1">
    <citation type="submission" date="2015-09" db="EMBL/GenBank/DDBJ databases">
        <title>Draft Genome Sequences of Two Novel Amoeba-resistant Intranuclear Bacteria, Candidatus Berkiella cookevillensis and Candidatus Berkiella aquae.</title>
        <authorList>
            <person name="Mehari Y.T."/>
            <person name="Arivett B.A."/>
            <person name="Farone A.L."/>
            <person name="Gunderson J.H."/>
            <person name="Farone M.B."/>
        </authorList>
    </citation>
    <scope>NUCLEOTIDE SEQUENCE [LARGE SCALE GENOMIC DNA]</scope>
    <source>
        <strain evidence="2">HT99</strain>
    </source>
</reference>
<dbReference type="Proteomes" id="UP000051497">
    <property type="component" value="Unassembled WGS sequence"/>
</dbReference>
<accession>A0A0Q9YZR7</accession>
<dbReference type="STRING" id="295108.HT99x_00660"/>
<keyword evidence="4" id="KW-1185">Reference proteome</keyword>